<protein>
    <submittedName>
        <fullName evidence="1">Uncharacterized protein</fullName>
    </submittedName>
</protein>
<reference evidence="1 2" key="1">
    <citation type="submission" date="2020-08" db="EMBL/GenBank/DDBJ databases">
        <title>Genomic Encyclopedia of Type Strains, Phase IV (KMG-V): Genome sequencing to study the core and pangenomes of soil and plant-associated prokaryotes.</title>
        <authorList>
            <person name="Whitman W."/>
        </authorList>
    </citation>
    <scope>NUCLEOTIDE SEQUENCE [LARGE SCALE GENOMIC DNA]</scope>
    <source>
        <strain evidence="1 2">SRMrh-85</strain>
    </source>
</reference>
<keyword evidence="2" id="KW-1185">Reference proteome</keyword>
<comment type="caution">
    <text evidence="1">The sequence shown here is derived from an EMBL/GenBank/DDBJ whole genome shotgun (WGS) entry which is preliminary data.</text>
</comment>
<proteinExistence type="predicted"/>
<sequence>MHFETAGRKIWNLEDIAVGAARSASVIRASTPGDSGSSVVSPALNRIFALMPISTALAARS</sequence>
<evidence type="ECO:0000313" key="1">
    <source>
        <dbReference type="EMBL" id="MBB2927829.1"/>
    </source>
</evidence>
<dbReference type="Proteomes" id="UP000533533">
    <property type="component" value="Unassembled WGS sequence"/>
</dbReference>
<organism evidence="1 2">
    <name type="scientific">Paraburkholderia silvatlantica</name>
    <dbReference type="NCBI Taxonomy" id="321895"/>
    <lineage>
        <taxon>Bacteria</taxon>
        <taxon>Pseudomonadati</taxon>
        <taxon>Pseudomonadota</taxon>
        <taxon>Betaproteobacteria</taxon>
        <taxon>Burkholderiales</taxon>
        <taxon>Burkholderiaceae</taxon>
        <taxon>Paraburkholderia</taxon>
    </lineage>
</organism>
<dbReference type="EMBL" id="JACHVZ010000006">
    <property type="protein sequence ID" value="MBB2927829.1"/>
    <property type="molecule type" value="Genomic_DNA"/>
</dbReference>
<gene>
    <name evidence="1" type="ORF">FHX59_002250</name>
</gene>
<evidence type="ECO:0000313" key="2">
    <source>
        <dbReference type="Proteomes" id="UP000533533"/>
    </source>
</evidence>
<name>A0ABR6FK91_9BURK</name>
<accession>A0ABR6FK91</accession>
<dbReference type="RefSeq" id="WP_243413316.1">
    <property type="nucleotide sequence ID" value="NZ_JACHVZ010000006.1"/>
</dbReference>